<dbReference type="InterPro" id="IPR000719">
    <property type="entry name" value="Prot_kinase_dom"/>
</dbReference>
<dbReference type="Proteomes" id="UP000806378">
    <property type="component" value="Unassembled WGS sequence"/>
</dbReference>
<evidence type="ECO:0000259" key="8">
    <source>
        <dbReference type="PROSITE" id="PS50011"/>
    </source>
</evidence>
<gene>
    <name evidence="9" type="ORF">BT93_L1008</name>
</gene>
<dbReference type="Pfam" id="PF00560">
    <property type="entry name" value="LRR_1"/>
    <property type="match status" value="4"/>
</dbReference>
<keyword evidence="7" id="KW-0325">Glycoprotein</keyword>
<evidence type="ECO:0000313" key="9">
    <source>
        <dbReference type="EMBL" id="KAF7849294.1"/>
    </source>
</evidence>
<evidence type="ECO:0000256" key="6">
    <source>
        <dbReference type="ARBA" id="ARBA00023136"/>
    </source>
</evidence>
<dbReference type="SUPFAM" id="SSF56112">
    <property type="entry name" value="Protein kinase-like (PK-like)"/>
    <property type="match status" value="1"/>
</dbReference>
<keyword evidence="10" id="KW-1185">Reference proteome</keyword>
<evidence type="ECO:0000256" key="1">
    <source>
        <dbReference type="ARBA" id="ARBA00004370"/>
    </source>
</evidence>
<dbReference type="Pfam" id="PF00069">
    <property type="entry name" value="Pkinase"/>
    <property type="match status" value="1"/>
</dbReference>
<dbReference type="InterPro" id="IPR001611">
    <property type="entry name" value="Leu-rich_rpt"/>
</dbReference>
<sequence>MQTNHIDRLALIYFKDSVDEDPLEVSYAVDGLLLPHFLTSLVLPNKNFCGEISQTIGHLLHLHLLHLGNNSFAGEMPTNLSQCLSRQCSNLEILYLIDNQLVGKIPNGLGSLSKLRLCGLMIFHLSFNQLTGEIPPVIFNITGIYYFSVDNNLLRGSIPPYVGDTLPSLTDLYFESNSFTGVIPPSLSNASGLQYIYFNNNIFHGPMPANLGRLKALKEMLLSSNQLRDDFSFITSLTKCSLPHSIGNLSNSARLISISGNPMYGTILQSQVGSLANLVELNLSYNKLTGPIPNSINKCLLLERLNLAVNSFHDEIPPVLGTLWGLQESMFPIMTSLYLNLSVNKFEAEVPKQGVFLSASVVSLFRAIDGFFENTVIGKERYETVYKGATQEGGAVAVEVLNLGHRGDSKSFVSDCNNFKALLYEYMANGSLENWIHQGNEEDIEHECERQREHGRSGHLGLMQRLDIAIDITSAIKYLHEDFSPKIIHRDLKPSNVLLDNEMTGRVGDFGLVKISSAATTEAMDINNHSSSMAVKGSLGYYGMGDMVSRQGDVYSCGILSLEMFTRRKATEEAFKDHLNLHTSVKVALTDRVMEIRMRDHVASILSTGVACSMESLRDWMDMAEALKELHKIRARHGSE</sequence>
<dbReference type="Gene3D" id="1.10.510.10">
    <property type="entry name" value="Transferase(Phosphotransferase) domain 1"/>
    <property type="match status" value="1"/>
</dbReference>
<dbReference type="InterPro" id="IPR050647">
    <property type="entry name" value="Plant_LRR-RLKs"/>
</dbReference>
<reference evidence="9" key="1">
    <citation type="submission" date="2020-05" db="EMBL/GenBank/DDBJ databases">
        <title>WGS assembly of Corymbia citriodora subspecies variegata.</title>
        <authorList>
            <person name="Barry K."/>
            <person name="Hundley H."/>
            <person name="Shu S."/>
            <person name="Jenkins J."/>
            <person name="Grimwood J."/>
            <person name="Baten A."/>
        </authorList>
    </citation>
    <scope>NUCLEOTIDE SEQUENCE</scope>
    <source>
        <strain evidence="9">CV2-018</strain>
    </source>
</reference>
<dbReference type="OrthoDB" id="676979at2759"/>
<keyword evidence="4" id="KW-0677">Repeat</keyword>
<dbReference type="InterPro" id="IPR011009">
    <property type="entry name" value="Kinase-like_dom_sf"/>
</dbReference>
<accession>A0A8T0CQ32</accession>
<keyword evidence="6" id="KW-0472">Membrane</keyword>
<feature type="domain" description="Protein kinase" evidence="8">
    <location>
        <begin position="253"/>
        <end position="640"/>
    </location>
</feature>
<dbReference type="PROSITE" id="PS50011">
    <property type="entry name" value="PROTEIN_KINASE_DOM"/>
    <property type="match status" value="1"/>
</dbReference>
<comment type="subcellular location">
    <subcellularLocation>
        <location evidence="1">Membrane</location>
    </subcellularLocation>
</comment>
<dbReference type="Gramene" id="rna-gnl|WGS:JABURB|Cocit.L1008.1">
    <property type="protein sequence ID" value="cds-KAF7849294.1"/>
    <property type="gene ID" value="gene-BT93_L1008"/>
</dbReference>
<evidence type="ECO:0000313" key="10">
    <source>
        <dbReference type="Proteomes" id="UP000806378"/>
    </source>
</evidence>
<dbReference type="PROSITE" id="PS00108">
    <property type="entry name" value="PROTEIN_KINASE_ST"/>
    <property type="match status" value="1"/>
</dbReference>
<dbReference type="SUPFAM" id="SSF52047">
    <property type="entry name" value="RNI-like"/>
    <property type="match status" value="1"/>
</dbReference>
<dbReference type="PANTHER" id="PTHR48056">
    <property type="entry name" value="LRR RECEPTOR-LIKE SERINE/THREONINE-PROTEIN KINASE-RELATED"/>
    <property type="match status" value="1"/>
</dbReference>
<keyword evidence="3" id="KW-0812">Transmembrane</keyword>
<dbReference type="SMART" id="SM00220">
    <property type="entry name" value="S_TKc"/>
    <property type="match status" value="1"/>
</dbReference>
<dbReference type="Gene3D" id="3.30.200.20">
    <property type="entry name" value="Phosphorylase Kinase, domain 1"/>
    <property type="match status" value="1"/>
</dbReference>
<evidence type="ECO:0000256" key="7">
    <source>
        <dbReference type="ARBA" id="ARBA00023180"/>
    </source>
</evidence>
<evidence type="ECO:0000256" key="4">
    <source>
        <dbReference type="ARBA" id="ARBA00022737"/>
    </source>
</evidence>
<dbReference type="FunFam" id="3.80.10.10:FF:000383">
    <property type="entry name" value="Leucine-rich repeat receptor protein kinase EMS1"/>
    <property type="match status" value="1"/>
</dbReference>
<proteinExistence type="predicted"/>
<evidence type="ECO:0000256" key="3">
    <source>
        <dbReference type="ARBA" id="ARBA00022692"/>
    </source>
</evidence>
<comment type="caution">
    <text evidence="9">The sequence shown here is derived from an EMBL/GenBank/DDBJ whole genome shotgun (WGS) entry which is preliminary data.</text>
</comment>
<evidence type="ECO:0000256" key="5">
    <source>
        <dbReference type="ARBA" id="ARBA00022989"/>
    </source>
</evidence>
<dbReference type="Gene3D" id="3.80.10.10">
    <property type="entry name" value="Ribonuclease Inhibitor"/>
    <property type="match status" value="3"/>
</dbReference>
<dbReference type="InterPro" id="IPR008271">
    <property type="entry name" value="Ser/Thr_kinase_AS"/>
</dbReference>
<dbReference type="EMBL" id="MU089817">
    <property type="protein sequence ID" value="KAF7849294.1"/>
    <property type="molecule type" value="Genomic_DNA"/>
</dbReference>
<evidence type="ECO:0000256" key="2">
    <source>
        <dbReference type="ARBA" id="ARBA00022614"/>
    </source>
</evidence>
<dbReference type="InterPro" id="IPR032675">
    <property type="entry name" value="LRR_dom_sf"/>
</dbReference>
<dbReference type="PANTHER" id="PTHR48056:SF83">
    <property type="entry name" value="LRR RECEPTOR-LIKE SERINE_THREONINE-PROTEIN KINASE FLS2"/>
    <property type="match status" value="1"/>
</dbReference>
<organism evidence="9 10">
    <name type="scientific">Corymbia citriodora subsp. variegata</name>
    <dbReference type="NCBI Taxonomy" id="360336"/>
    <lineage>
        <taxon>Eukaryota</taxon>
        <taxon>Viridiplantae</taxon>
        <taxon>Streptophyta</taxon>
        <taxon>Embryophyta</taxon>
        <taxon>Tracheophyta</taxon>
        <taxon>Spermatophyta</taxon>
        <taxon>Magnoliopsida</taxon>
        <taxon>eudicotyledons</taxon>
        <taxon>Gunneridae</taxon>
        <taxon>Pentapetalae</taxon>
        <taxon>rosids</taxon>
        <taxon>malvids</taxon>
        <taxon>Myrtales</taxon>
        <taxon>Myrtaceae</taxon>
        <taxon>Myrtoideae</taxon>
        <taxon>Eucalypteae</taxon>
        <taxon>Corymbia</taxon>
    </lineage>
</organism>
<dbReference type="GO" id="GO:0005524">
    <property type="term" value="F:ATP binding"/>
    <property type="evidence" value="ECO:0007669"/>
    <property type="project" value="InterPro"/>
</dbReference>
<keyword evidence="5" id="KW-1133">Transmembrane helix</keyword>
<keyword evidence="2" id="KW-0433">Leucine-rich repeat</keyword>
<name>A0A8T0CQ32_CORYI</name>
<dbReference type="GO" id="GO:0004672">
    <property type="term" value="F:protein kinase activity"/>
    <property type="evidence" value="ECO:0007669"/>
    <property type="project" value="InterPro"/>
</dbReference>
<protein>
    <recommendedName>
        <fullName evidence="8">Protein kinase domain-containing protein</fullName>
    </recommendedName>
</protein>
<dbReference type="AlphaFoldDB" id="A0A8T0CQ32"/>
<dbReference type="GO" id="GO:0016020">
    <property type="term" value="C:membrane"/>
    <property type="evidence" value="ECO:0007669"/>
    <property type="project" value="UniProtKB-SubCell"/>
</dbReference>
<dbReference type="GO" id="GO:0033612">
    <property type="term" value="F:receptor serine/threonine kinase binding"/>
    <property type="evidence" value="ECO:0007669"/>
    <property type="project" value="TreeGrafter"/>
</dbReference>